<name>A0ABX0QBC0_9BACT</name>
<dbReference type="EMBL" id="WAEL01000001">
    <property type="protein sequence ID" value="NID09379.1"/>
    <property type="molecule type" value="Genomic_DNA"/>
</dbReference>
<evidence type="ECO:0000313" key="1">
    <source>
        <dbReference type="EMBL" id="NID09379.1"/>
    </source>
</evidence>
<dbReference type="RefSeq" id="WP_166691011.1">
    <property type="nucleotide sequence ID" value="NZ_WAEL01000001.1"/>
</dbReference>
<evidence type="ECO:0000313" key="2">
    <source>
        <dbReference type="Proteomes" id="UP000606008"/>
    </source>
</evidence>
<sequence length="752" mass="80036">MTDNEFVFIPFCGDATVTDTLLIAPGDRLRWLVAPCPGIKPGDSLKLISSAGVETSVGTLRRPRGESYTDLVLAVGSVPTNYRQFALEVDGQPITTTFYPDVSGYADRLAYTRAITRHLANQPFIAVDVYRSGYVIYLRIYDGERINLTGQTVTVGLGKVITPNSNVPVLRVTKSTPISYAASWPYRVSIGASIEAGNVFRLDGVSYTAQAGDTVANVRTGLGLSLDESVPISRSTATYPTATAEAGTGRIVGSNNPTLALQYSGTSGGNDTYLVVVGSDIVAGNVYQIQVPGSADRITVATSSSTVSSIATALVSGGVLSVTAGLTPVALTDVGYQTATNTNQPSLTLTALTPLPARTLDRYTGFVGSDIVTGNRYELSIAGVVSSYTAQAGDTATIVAKALGRSGSSFTVEVATGGVVFARSFRGNAYRGPDHVAPIALTQKERPLGGPWIAELVIPMGTTGTYKLACGSVRSSVRLSVGNAYVLQSDTSLVRWSTSEAEDNLTCQLRLPVCLSVDRLQQSETSYVDLSGLQRRNRATGRKSSVLTTASQSAQFHRAMWALLKSDTITIDGADWQQQGEYSTTDGTPPNYRGQGRCTLLATRQAETRALWAGTSISASTNYASISWLIGANGLSLWVKGYSFEGELREGLQFPAGEYQLRIVTGADPLTLRIDRASGETALYTLWPQTTNRLRNVRFEPGVNRVAIATIASALLTTSATTAYSEPEAVLLDVPETVIISDFNDDFNSDFQ</sequence>
<dbReference type="Proteomes" id="UP000606008">
    <property type="component" value="Unassembled WGS sequence"/>
</dbReference>
<organism evidence="1 2">
    <name type="scientific">Fibrivirga algicola</name>
    <dbReference type="NCBI Taxonomy" id="2950420"/>
    <lineage>
        <taxon>Bacteria</taxon>
        <taxon>Pseudomonadati</taxon>
        <taxon>Bacteroidota</taxon>
        <taxon>Cytophagia</taxon>
        <taxon>Cytophagales</taxon>
        <taxon>Spirosomataceae</taxon>
        <taxon>Fibrivirga</taxon>
    </lineage>
</organism>
<comment type="caution">
    <text evidence="1">The sequence shown here is derived from an EMBL/GenBank/DDBJ whole genome shotgun (WGS) entry which is preliminary data.</text>
</comment>
<keyword evidence="2" id="KW-1185">Reference proteome</keyword>
<protein>
    <submittedName>
        <fullName evidence="1">Uncharacterized protein</fullName>
    </submittedName>
</protein>
<gene>
    <name evidence="1" type="ORF">F7231_04290</name>
</gene>
<reference evidence="1" key="1">
    <citation type="submission" date="2024-05" db="EMBL/GenBank/DDBJ databases">
        <authorList>
            <person name="Jung D.-H."/>
        </authorList>
    </citation>
    <scope>NUCLEOTIDE SEQUENCE</scope>
    <source>
        <strain evidence="1">JA-25</strain>
    </source>
</reference>
<proteinExistence type="predicted"/>
<accession>A0ABX0QBC0</accession>